<reference evidence="1" key="1">
    <citation type="submission" date="2020-04" db="EMBL/GenBank/DDBJ databases">
        <authorList>
            <person name="Zhang T."/>
        </authorList>
    </citation>
    <scope>NUCLEOTIDE SEQUENCE</scope>
    <source>
        <strain evidence="1">HKST-UBA15</strain>
    </source>
</reference>
<accession>A0A955IDL0</accession>
<organism evidence="1 2">
    <name type="scientific">Candidatus Dojkabacteria bacterium</name>
    <dbReference type="NCBI Taxonomy" id="2099670"/>
    <lineage>
        <taxon>Bacteria</taxon>
        <taxon>Candidatus Dojkabacteria</taxon>
    </lineage>
</organism>
<evidence type="ECO:0000313" key="1">
    <source>
        <dbReference type="EMBL" id="MCA9379648.1"/>
    </source>
</evidence>
<proteinExistence type="predicted"/>
<protein>
    <submittedName>
        <fullName evidence="1">Uncharacterized protein</fullName>
    </submittedName>
</protein>
<comment type="caution">
    <text evidence="1">The sequence shown here is derived from an EMBL/GenBank/DDBJ whole genome shotgun (WGS) entry which is preliminary data.</text>
</comment>
<evidence type="ECO:0000313" key="2">
    <source>
        <dbReference type="Proteomes" id="UP000745577"/>
    </source>
</evidence>
<name>A0A955IDL0_9BACT</name>
<feature type="non-terminal residue" evidence="1">
    <location>
        <position position="1"/>
    </location>
</feature>
<gene>
    <name evidence="1" type="ORF">KC675_00540</name>
</gene>
<sequence length="239" mass="27750">PIANKSIVTPYFINTKSQRGGLRVLSGKGDPGEIAREVKVQSQLKGIDLYKLSETQIRDFMTTNHIGIECSGFIVHVLNYWLRMNGKRPLIKYMRFKNNNFISKFKRLLRPVEQLGANTITSDLNCTKIEKLEDVRPGDLIRSKGHRKNSHHIVLISEVTFEDDILKEIEYVHSISGYEEENGVRFGKILINNPEDEIQNQTWTEIKNGRNWTYEGLINQIEDNGIRRLKRINLRELEK</sequence>
<dbReference type="AlphaFoldDB" id="A0A955IDL0"/>
<dbReference type="EMBL" id="JAGQLL010000006">
    <property type="protein sequence ID" value="MCA9379648.1"/>
    <property type="molecule type" value="Genomic_DNA"/>
</dbReference>
<dbReference type="Proteomes" id="UP000745577">
    <property type="component" value="Unassembled WGS sequence"/>
</dbReference>
<reference evidence="1" key="2">
    <citation type="journal article" date="2021" name="Microbiome">
        <title>Successional dynamics and alternative stable states in a saline activated sludge microbial community over 9 years.</title>
        <authorList>
            <person name="Wang Y."/>
            <person name="Ye J."/>
            <person name="Ju F."/>
            <person name="Liu L."/>
            <person name="Boyd J.A."/>
            <person name="Deng Y."/>
            <person name="Parks D.H."/>
            <person name="Jiang X."/>
            <person name="Yin X."/>
            <person name="Woodcroft B.J."/>
            <person name="Tyson G.W."/>
            <person name="Hugenholtz P."/>
            <person name="Polz M.F."/>
            <person name="Zhang T."/>
        </authorList>
    </citation>
    <scope>NUCLEOTIDE SEQUENCE</scope>
    <source>
        <strain evidence="1">HKST-UBA15</strain>
    </source>
</reference>